<dbReference type="GO" id="GO:0009707">
    <property type="term" value="C:chloroplast outer membrane"/>
    <property type="evidence" value="ECO:0007669"/>
    <property type="project" value="UniProtKB-SubCell"/>
</dbReference>
<keyword evidence="5" id="KW-0150">Chloroplast</keyword>
<dbReference type="PANTHER" id="PTHR47568:SF2">
    <property type="entry name" value="E3 UBIQUITIN-PROTEIN LIGASE SP1-RELATED"/>
    <property type="match status" value="1"/>
</dbReference>
<keyword evidence="12" id="KW-0862">Zinc</keyword>
<dbReference type="AlphaFoldDB" id="A0A3L6DZ50"/>
<dbReference type="GO" id="GO:0016567">
    <property type="term" value="P:protein ubiquitination"/>
    <property type="evidence" value="ECO:0007669"/>
    <property type="project" value="InterPro"/>
</dbReference>
<evidence type="ECO:0000256" key="5">
    <source>
        <dbReference type="ARBA" id="ARBA00022528"/>
    </source>
</evidence>
<evidence type="ECO:0000256" key="14">
    <source>
        <dbReference type="ARBA" id="ARBA00023136"/>
    </source>
</evidence>
<keyword evidence="10 15" id="KW-0863">Zinc-finger</keyword>
<keyword evidence="8" id="KW-0812">Transmembrane</keyword>
<evidence type="ECO:0000256" key="3">
    <source>
        <dbReference type="ARBA" id="ARBA00004906"/>
    </source>
</evidence>
<keyword evidence="6" id="KW-0934">Plastid</keyword>
<dbReference type="EC" id="2.3.2.27" evidence="4"/>
<evidence type="ECO:0000256" key="12">
    <source>
        <dbReference type="ARBA" id="ARBA00022833"/>
    </source>
</evidence>
<comment type="catalytic activity">
    <reaction evidence="1">
        <text>S-ubiquitinyl-[E2 ubiquitin-conjugating enzyme]-L-cysteine + [acceptor protein]-L-lysine = [E2 ubiquitin-conjugating enzyme]-L-cysteine + N(6)-ubiquitinyl-[acceptor protein]-L-lysine.</text>
        <dbReference type="EC" id="2.3.2.27"/>
    </reaction>
</comment>
<evidence type="ECO:0000256" key="1">
    <source>
        <dbReference type="ARBA" id="ARBA00000900"/>
    </source>
</evidence>
<organism evidence="17 18">
    <name type="scientific">Zea mays</name>
    <name type="common">Maize</name>
    <dbReference type="NCBI Taxonomy" id="4577"/>
    <lineage>
        <taxon>Eukaryota</taxon>
        <taxon>Viridiplantae</taxon>
        <taxon>Streptophyta</taxon>
        <taxon>Embryophyta</taxon>
        <taxon>Tracheophyta</taxon>
        <taxon>Spermatophyta</taxon>
        <taxon>Magnoliopsida</taxon>
        <taxon>Liliopsida</taxon>
        <taxon>Poales</taxon>
        <taxon>Poaceae</taxon>
        <taxon>PACMAD clade</taxon>
        <taxon>Panicoideae</taxon>
        <taxon>Andropogonodae</taxon>
        <taxon>Andropogoneae</taxon>
        <taxon>Tripsacinae</taxon>
        <taxon>Zea</taxon>
    </lineage>
</organism>
<comment type="pathway">
    <text evidence="3">Protein modification; protein ubiquitination.</text>
</comment>
<dbReference type="EMBL" id="NCVQ01000008">
    <property type="protein sequence ID" value="PWZ13353.1"/>
    <property type="molecule type" value="Genomic_DNA"/>
</dbReference>
<dbReference type="PANTHER" id="PTHR47568">
    <property type="match status" value="1"/>
</dbReference>
<evidence type="ECO:0000256" key="8">
    <source>
        <dbReference type="ARBA" id="ARBA00022692"/>
    </source>
</evidence>
<evidence type="ECO:0000256" key="2">
    <source>
        <dbReference type="ARBA" id="ARBA00004396"/>
    </source>
</evidence>
<dbReference type="Proteomes" id="UP000251960">
    <property type="component" value="Chromosome 7"/>
</dbReference>
<evidence type="ECO:0000256" key="6">
    <source>
        <dbReference type="ARBA" id="ARBA00022640"/>
    </source>
</evidence>
<name>A0A3L6DZ50_MAIZE</name>
<dbReference type="FunFam" id="3.30.40.10:FF:000909">
    <property type="entry name" value="E3 ubiquitin-protein ligase SP1"/>
    <property type="match status" value="1"/>
</dbReference>
<keyword evidence="11" id="KW-0833">Ubl conjugation pathway</keyword>
<comment type="caution">
    <text evidence="17">The sequence shown here is derived from an EMBL/GenBank/DDBJ whole genome shotgun (WGS) entry which is preliminary data.</text>
</comment>
<dbReference type="InterPro" id="IPR013083">
    <property type="entry name" value="Znf_RING/FYVE/PHD"/>
</dbReference>
<reference evidence="17 18" key="1">
    <citation type="journal article" date="2018" name="Nat. Genet.">
        <title>Extensive intraspecific gene order and gene structural variations between Mo17 and other maize genomes.</title>
        <authorList>
            <person name="Sun S."/>
            <person name="Zhou Y."/>
            <person name="Chen J."/>
            <person name="Shi J."/>
            <person name="Zhao H."/>
            <person name="Zhao H."/>
            <person name="Song W."/>
            <person name="Zhang M."/>
            <person name="Cui Y."/>
            <person name="Dong X."/>
            <person name="Liu H."/>
            <person name="Ma X."/>
            <person name="Jiao Y."/>
            <person name="Wang B."/>
            <person name="Wei X."/>
            <person name="Stein J.C."/>
            <person name="Glaubitz J.C."/>
            <person name="Lu F."/>
            <person name="Yu G."/>
            <person name="Liang C."/>
            <person name="Fengler K."/>
            <person name="Li B."/>
            <person name="Rafalski A."/>
            <person name="Schnable P.S."/>
            <person name="Ware D.H."/>
            <person name="Buckler E.S."/>
            <person name="Lai J."/>
        </authorList>
    </citation>
    <scope>NUCLEOTIDE SEQUENCE [LARGE SCALE GENOMIC DNA]</scope>
    <source>
        <strain evidence="18">cv. Missouri 17</strain>
        <tissue evidence="17">Seedling</tissue>
    </source>
</reference>
<sequence>MNEKQVSHCQYVRVLNAAAQRQAREAEGSKGTSDAEPNSKKDQLVLDICVICLEQEYNAVFVPCGHMCCCMACSSHLTNCPLCRRRIDQAVRTFRH</sequence>
<gene>
    <name evidence="17" type="primary">SP1_1</name>
    <name evidence="17" type="ORF">Zm00014a_000659</name>
</gene>
<dbReference type="InterPro" id="IPR001841">
    <property type="entry name" value="Znf_RING"/>
</dbReference>
<evidence type="ECO:0000256" key="7">
    <source>
        <dbReference type="ARBA" id="ARBA00022679"/>
    </source>
</evidence>
<evidence type="ECO:0000256" key="13">
    <source>
        <dbReference type="ARBA" id="ARBA00022989"/>
    </source>
</evidence>
<proteinExistence type="predicted"/>
<dbReference type="ExpressionAtlas" id="A0A3L6DZ50">
    <property type="expression patterns" value="baseline and differential"/>
</dbReference>
<accession>A0A3L6DZ50</accession>
<evidence type="ECO:0000256" key="15">
    <source>
        <dbReference type="PROSITE-ProRule" id="PRU00175"/>
    </source>
</evidence>
<evidence type="ECO:0000313" key="17">
    <source>
        <dbReference type="EMBL" id="PWZ13353.1"/>
    </source>
</evidence>
<dbReference type="SUPFAM" id="SSF57850">
    <property type="entry name" value="RING/U-box"/>
    <property type="match status" value="1"/>
</dbReference>
<evidence type="ECO:0000259" key="16">
    <source>
        <dbReference type="PROSITE" id="PS50089"/>
    </source>
</evidence>
<keyword evidence="7" id="KW-0808">Transferase</keyword>
<dbReference type="Gene3D" id="3.30.40.10">
    <property type="entry name" value="Zinc/RING finger domain, C3HC4 (zinc finger)"/>
    <property type="match status" value="1"/>
</dbReference>
<keyword evidence="14" id="KW-0472">Membrane</keyword>
<dbReference type="Pfam" id="PF13920">
    <property type="entry name" value="zf-C3HC4_3"/>
    <property type="match status" value="1"/>
</dbReference>
<feature type="domain" description="RING-type" evidence="16">
    <location>
        <begin position="49"/>
        <end position="84"/>
    </location>
</feature>
<keyword evidence="9" id="KW-0479">Metal-binding</keyword>
<evidence type="ECO:0000256" key="9">
    <source>
        <dbReference type="ARBA" id="ARBA00022723"/>
    </source>
</evidence>
<protein>
    <recommendedName>
        <fullName evidence="4">RING-type E3 ubiquitin transferase</fullName>
        <ecNumber evidence="4">2.3.2.27</ecNumber>
    </recommendedName>
</protein>
<keyword evidence="13" id="KW-1133">Transmembrane helix</keyword>
<dbReference type="InterPro" id="IPR044231">
    <property type="entry name" value="SP1/SPL1"/>
</dbReference>
<evidence type="ECO:0000256" key="10">
    <source>
        <dbReference type="ARBA" id="ARBA00022771"/>
    </source>
</evidence>
<dbReference type="GO" id="GO:0061630">
    <property type="term" value="F:ubiquitin protein ligase activity"/>
    <property type="evidence" value="ECO:0007669"/>
    <property type="project" value="UniProtKB-EC"/>
</dbReference>
<dbReference type="GO" id="GO:0008270">
    <property type="term" value="F:zinc ion binding"/>
    <property type="evidence" value="ECO:0007669"/>
    <property type="project" value="UniProtKB-KW"/>
</dbReference>
<evidence type="ECO:0000256" key="11">
    <source>
        <dbReference type="ARBA" id="ARBA00022786"/>
    </source>
</evidence>
<dbReference type="PROSITE" id="PS50089">
    <property type="entry name" value="ZF_RING_2"/>
    <property type="match status" value="1"/>
</dbReference>
<evidence type="ECO:0000313" key="18">
    <source>
        <dbReference type="Proteomes" id="UP000251960"/>
    </source>
</evidence>
<evidence type="ECO:0000256" key="4">
    <source>
        <dbReference type="ARBA" id="ARBA00012483"/>
    </source>
</evidence>
<comment type="subcellular location">
    <subcellularLocation>
        <location evidence="2">Plastid</location>
        <location evidence="2">Chloroplast outer membrane</location>
        <topology evidence="2">Multi-pass membrane protein</topology>
    </subcellularLocation>
</comment>